<dbReference type="AlphaFoldDB" id="A0AAD4SC75"/>
<organism evidence="2 3">
    <name type="scientific">Papaver atlanticum</name>
    <dbReference type="NCBI Taxonomy" id="357466"/>
    <lineage>
        <taxon>Eukaryota</taxon>
        <taxon>Viridiplantae</taxon>
        <taxon>Streptophyta</taxon>
        <taxon>Embryophyta</taxon>
        <taxon>Tracheophyta</taxon>
        <taxon>Spermatophyta</taxon>
        <taxon>Magnoliopsida</taxon>
        <taxon>Ranunculales</taxon>
        <taxon>Papaveraceae</taxon>
        <taxon>Papaveroideae</taxon>
        <taxon>Papaver</taxon>
    </lineage>
</organism>
<dbReference type="EMBL" id="JAJJMB010012081">
    <property type="protein sequence ID" value="KAI3891029.1"/>
    <property type="molecule type" value="Genomic_DNA"/>
</dbReference>
<feature type="region of interest" description="Disordered" evidence="1">
    <location>
        <begin position="286"/>
        <end position="308"/>
    </location>
</feature>
<sequence length="340" mass="38855">MQLHIICSVVNVDKVLPVANKEETHEQDFLAATCIGLDLPASSHNAGVAAGVTVKAKSEEDSLSTTSTIEYGSDYTEEQYSAHTEDEVDEKYSTSELRTPSIWPRNECENKDEWVASWKELCKFRHWTWIDVYAYFNKGQGYGGYGVILRDALAKPIIASAKFSKDGKSFFYQVFMRIKAGVELADRHKRSFLNVQCNSIMVAALFRDARECFNSKCRDTSYPNYICERCEIFFSSYIGWRRIRRLLVSLVVELRGKNIVVTDSIGSEAASHYVAKREKMIKRREVEKKEESRIAPDDDKPGEMKPDDFPPELINILWEDAFATLSDYTALPEFSEDYAM</sequence>
<proteinExistence type="predicted"/>
<accession>A0AAD4SC75</accession>
<evidence type="ECO:0000313" key="3">
    <source>
        <dbReference type="Proteomes" id="UP001202328"/>
    </source>
</evidence>
<evidence type="ECO:0000256" key="1">
    <source>
        <dbReference type="SAM" id="MobiDB-lite"/>
    </source>
</evidence>
<protein>
    <submittedName>
        <fullName evidence="2">Uncharacterized protein</fullName>
    </submittedName>
</protein>
<reference evidence="2" key="1">
    <citation type="submission" date="2022-04" db="EMBL/GenBank/DDBJ databases">
        <title>A functionally conserved STORR gene fusion in Papaver species that diverged 16.8 million years ago.</title>
        <authorList>
            <person name="Catania T."/>
        </authorList>
    </citation>
    <scope>NUCLEOTIDE SEQUENCE</scope>
    <source>
        <strain evidence="2">S-188037</strain>
    </source>
</reference>
<evidence type="ECO:0000313" key="2">
    <source>
        <dbReference type="EMBL" id="KAI3891029.1"/>
    </source>
</evidence>
<keyword evidence="3" id="KW-1185">Reference proteome</keyword>
<gene>
    <name evidence="2" type="ORF">MKW98_007334</name>
</gene>
<dbReference type="Proteomes" id="UP001202328">
    <property type="component" value="Unassembled WGS sequence"/>
</dbReference>
<comment type="caution">
    <text evidence="2">The sequence shown here is derived from an EMBL/GenBank/DDBJ whole genome shotgun (WGS) entry which is preliminary data.</text>
</comment>
<name>A0AAD4SC75_9MAGN</name>